<feature type="compositionally biased region" description="Basic and acidic residues" evidence="1">
    <location>
        <begin position="289"/>
        <end position="300"/>
    </location>
</feature>
<keyword evidence="3" id="KW-1185">Reference proteome</keyword>
<accession>A0AAD7JJS7</accession>
<feature type="region of interest" description="Disordered" evidence="1">
    <location>
        <begin position="133"/>
        <end position="170"/>
    </location>
</feature>
<dbReference type="Proteomes" id="UP001215280">
    <property type="component" value="Unassembled WGS sequence"/>
</dbReference>
<evidence type="ECO:0000313" key="3">
    <source>
        <dbReference type="Proteomes" id="UP001215280"/>
    </source>
</evidence>
<dbReference type="AlphaFoldDB" id="A0AAD7JJS7"/>
<feature type="compositionally biased region" description="Basic and acidic residues" evidence="1">
    <location>
        <begin position="51"/>
        <end position="74"/>
    </location>
</feature>
<comment type="caution">
    <text evidence="2">The sequence shown here is derived from an EMBL/GenBank/DDBJ whole genome shotgun (WGS) entry which is preliminary data.</text>
</comment>
<feature type="region of interest" description="Disordered" evidence="1">
    <location>
        <begin position="282"/>
        <end position="323"/>
    </location>
</feature>
<reference evidence="2" key="1">
    <citation type="submission" date="2023-03" db="EMBL/GenBank/DDBJ databases">
        <title>Massive genome expansion in bonnet fungi (Mycena s.s.) driven by repeated elements and novel gene families across ecological guilds.</title>
        <authorList>
            <consortium name="Lawrence Berkeley National Laboratory"/>
            <person name="Harder C.B."/>
            <person name="Miyauchi S."/>
            <person name="Viragh M."/>
            <person name="Kuo A."/>
            <person name="Thoen E."/>
            <person name="Andreopoulos B."/>
            <person name="Lu D."/>
            <person name="Skrede I."/>
            <person name="Drula E."/>
            <person name="Henrissat B."/>
            <person name="Morin E."/>
            <person name="Kohler A."/>
            <person name="Barry K."/>
            <person name="LaButti K."/>
            <person name="Morin E."/>
            <person name="Salamov A."/>
            <person name="Lipzen A."/>
            <person name="Mereny Z."/>
            <person name="Hegedus B."/>
            <person name="Baldrian P."/>
            <person name="Stursova M."/>
            <person name="Weitz H."/>
            <person name="Taylor A."/>
            <person name="Grigoriev I.V."/>
            <person name="Nagy L.G."/>
            <person name="Martin F."/>
            <person name="Kauserud H."/>
        </authorList>
    </citation>
    <scope>NUCLEOTIDE SEQUENCE</scope>
    <source>
        <strain evidence="2">CBHHK188m</strain>
    </source>
</reference>
<gene>
    <name evidence="2" type="ORF">DFH07DRAFT_1017012</name>
</gene>
<dbReference type="EMBL" id="JARJLG010000039">
    <property type="protein sequence ID" value="KAJ7764006.1"/>
    <property type="molecule type" value="Genomic_DNA"/>
</dbReference>
<protein>
    <submittedName>
        <fullName evidence="2">Uncharacterized protein</fullName>
    </submittedName>
</protein>
<sequence>MEVEKLSWWSADQSDGSRERGAGSGGGGGMGRRRDTRDDGGEQLQRIPSFHGEKAGKGETKGGRIDQGKERENVEVGPWGARKFQEQQKQRLRWKNRSSGGVGSGNTNLEEAAVWDTKTVRNKQEVDGMSVAHEKWAKPGPGAVHQAPESRDAATSIVGEGSLQETRENGKTDSWLLRGMPAGEAVRAQTSWGRFQDDSGYTTGLGQRIIPISSDSIQRGSQEGRQGQRQWVRRIRKEAGSMRVQSNKCKQVSPHLGWRIALVHGPAQGGLRASGGRAKVLAAQDSATPEDHFQKRDRNLKQGWSDLRAKTKGETKDDARLVL</sequence>
<name>A0AAD7JJS7_9AGAR</name>
<feature type="region of interest" description="Disordered" evidence="1">
    <location>
        <begin position="1"/>
        <end position="110"/>
    </location>
</feature>
<feature type="compositionally biased region" description="Basic and acidic residues" evidence="1">
    <location>
        <begin position="307"/>
        <end position="323"/>
    </location>
</feature>
<evidence type="ECO:0000313" key="2">
    <source>
        <dbReference type="EMBL" id="KAJ7764006.1"/>
    </source>
</evidence>
<proteinExistence type="predicted"/>
<organism evidence="2 3">
    <name type="scientific">Mycena maculata</name>
    <dbReference type="NCBI Taxonomy" id="230809"/>
    <lineage>
        <taxon>Eukaryota</taxon>
        <taxon>Fungi</taxon>
        <taxon>Dikarya</taxon>
        <taxon>Basidiomycota</taxon>
        <taxon>Agaricomycotina</taxon>
        <taxon>Agaricomycetes</taxon>
        <taxon>Agaricomycetidae</taxon>
        <taxon>Agaricales</taxon>
        <taxon>Marasmiineae</taxon>
        <taxon>Mycenaceae</taxon>
        <taxon>Mycena</taxon>
    </lineage>
</organism>
<evidence type="ECO:0000256" key="1">
    <source>
        <dbReference type="SAM" id="MobiDB-lite"/>
    </source>
</evidence>